<proteinExistence type="predicted"/>
<dbReference type="RefSeq" id="WP_032625675.1">
    <property type="nucleotide sequence ID" value="NZ_JPQU01000016.1"/>
</dbReference>
<dbReference type="Proteomes" id="UP000028631">
    <property type="component" value="Unassembled WGS sequence"/>
</dbReference>
<evidence type="ECO:0000313" key="1">
    <source>
        <dbReference type="EMBL" id="KFE57689.1"/>
    </source>
</evidence>
<gene>
    <name evidence="1" type="ORF">IV01_02490</name>
</gene>
<dbReference type="OrthoDB" id="6910208at2"/>
<dbReference type="EMBL" id="JPQU01000016">
    <property type="protein sequence ID" value="KFE57689.1"/>
    <property type="molecule type" value="Genomic_DNA"/>
</dbReference>
<comment type="caution">
    <text evidence="1">The sequence shown here is derived from an EMBL/GenBank/DDBJ whole genome shotgun (WGS) entry which is preliminary data.</text>
</comment>
<organism evidence="1 2">
    <name type="scientific">Pseudomonas syringae</name>
    <dbReference type="NCBI Taxonomy" id="317"/>
    <lineage>
        <taxon>Bacteria</taxon>
        <taxon>Pseudomonadati</taxon>
        <taxon>Pseudomonadota</taxon>
        <taxon>Gammaproteobacteria</taxon>
        <taxon>Pseudomonadales</taxon>
        <taxon>Pseudomonadaceae</taxon>
        <taxon>Pseudomonas</taxon>
    </lineage>
</organism>
<evidence type="ECO:0000313" key="2">
    <source>
        <dbReference type="Proteomes" id="UP000028631"/>
    </source>
</evidence>
<reference evidence="1 2" key="1">
    <citation type="submission" date="2014-07" db="EMBL/GenBank/DDBJ databases">
        <title>Draft Genome Sequences of Environmental Pseudomonas syringae strains.</title>
        <authorList>
            <person name="Baltrus D.A."/>
            <person name="Berge O."/>
            <person name="Morris C."/>
        </authorList>
    </citation>
    <scope>NUCLEOTIDE SEQUENCE [LARGE SCALE GENOMIC DNA]</scope>
    <source>
        <strain evidence="1 2">GAW0119</strain>
    </source>
</reference>
<keyword evidence="2" id="KW-1185">Reference proteome</keyword>
<dbReference type="PATRIC" id="fig|317.175.peg.520"/>
<name>A0A085VQH6_PSESX</name>
<protein>
    <submittedName>
        <fullName evidence="1">Uncharacterized protein</fullName>
    </submittedName>
</protein>
<accession>A0A085VQH6</accession>
<sequence>MDFLWSLFNSRRNDRHFARVDASGICHAFKQCRQPPQGQDWVEITEQKLSWLGNPLPNSARVIPRPERSSPLRLYAA</sequence>
<dbReference type="AlphaFoldDB" id="A0A085VQH6"/>